<reference evidence="2 3" key="1">
    <citation type="journal article" date="2018" name="Nat. Biotechnol.">
        <title>A standardized bacterial taxonomy based on genome phylogeny substantially revises the tree of life.</title>
        <authorList>
            <person name="Parks D.H."/>
            <person name="Chuvochina M."/>
            <person name="Waite D.W."/>
            <person name="Rinke C."/>
            <person name="Skarshewski A."/>
            <person name="Chaumeil P.A."/>
            <person name="Hugenholtz P."/>
        </authorList>
    </citation>
    <scope>NUCLEOTIDE SEQUENCE [LARGE SCALE GENOMIC DNA]</scope>
    <source>
        <strain evidence="2">UBA9375</strain>
    </source>
</reference>
<keyword evidence="1" id="KW-0812">Transmembrane</keyword>
<accession>A0A3D3R0M1</accession>
<organism evidence="2 3">
    <name type="scientific">Gimesia maris</name>
    <dbReference type="NCBI Taxonomy" id="122"/>
    <lineage>
        <taxon>Bacteria</taxon>
        <taxon>Pseudomonadati</taxon>
        <taxon>Planctomycetota</taxon>
        <taxon>Planctomycetia</taxon>
        <taxon>Planctomycetales</taxon>
        <taxon>Planctomycetaceae</taxon>
        <taxon>Gimesia</taxon>
    </lineage>
</organism>
<evidence type="ECO:0000313" key="3">
    <source>
        <dbReference type="Proteomes" id="UP000263642"/>
    </source>
</evidence>
<keyword evidence="1" id="KW-0472">Membrane</keyword>
<evidence type="ECO:0000313" key="2">
    <source>
        <dbReference type="EMBL" id="HCO22383.1"/>
    </source>
</evidence>
<evidence type="ECO:0000256" key="1">
    <source>
        <dbReference type="SAM" id="Phobius"/>
    </source>
</evidence>
<dbReference type="Proteomes" id="UP000263642">
    <property type="component" value="Unassembled WGS sequence"/>
</dbReference>
<name>A0A3D3R0M1_9PLAN</name>
<proteinExistence type="predicted"/>
<gene>
    <name evidence="2" type="ORF">DIT97_04715</name>
</gene>
<comment type="caution">
    <text evidence="2">The sequence shown here is derived from an EMBL/GenBank/DDBJ whole genome shotgun (WGS) entry which is preliminary data.</text>
</comment>
<protein>
    <submittedName>
        <fullName evidence="2">Uncharacterized protein</fullName>
    </submittedName>
</protein>
<dbReference type="EMBL" id="DQAY01000029">
    <property type="protein sequence ID" value="HCO22383.1"/>
    <property type="molecule type" value="Genomic_DNA"/>
</dbReference>
<sequence>MNQSVKVVETAENDLPKKKDIDPEIQKTHLAGKYQVLTALIGVIGLIIGSFLTYYLTQDNKDPKQPITSLITPPPRPKPIITQIESLHQRANDKGHAIGEDGEEIVDSLNLPHQEKDELATFRFTVYNPTPNLIELADGMFVGNSPVVRRYKSEKLVVHPIIIHKDHINVWLKETEATSFPIHTLIPAGESRDFTVWFRMRNPNQITSDKTLVKHGARVAWTYKVNGIIRLKYDEEMIESKPIEIIIHSPIPTWDEVNAFYERPTSDNKETLKASKRPTE</sequence>
<keyword evidence="1" id="KW-1133">Transmembrane helix</keyword>
<dbReference type="AlphaFoldDB" id="A0A3D3R0M1"/>
<feature type="transmembrane region" description="Helical" evidence="1">
    <location>
        <begin position="36"/>
        <end position="56"/>
    </location>
</feature>